<reference evidence="16" key="1">
    <citation type="submission" date="2022-04" db="EMBL/GenBank/DDBJ databases">
        <title>Complete genome sequences of Ezakiella coagulans and Fenollaria massiliensis.</title>
        <authorList>
            <person name="France M.T."/>
            <person name="Clifford J."/>
            <person name="Narina S."/>
            <person name="Rutt L."/>
            <person name="Ravel J."/>
        </authorList>
    </citation>
    <scope>NUCLEOTIDE SEQUENCE</scope>
    <source>
        <strain evidence="16">C0061C2</strain>
    </source>
</reference>
<evidence type="ECO:0000259" key="15">
    <source>
        <dbReference type="PROSITE" id="PS51383"/>
    </source>
</evidence>
<feature type="binding site" evidence="14">
    <location>
        <position position="252"/>
    </location>
    <ligand>
        <name>(6S)-NADPHX</name>
        <dbReference type="ChEBI" id="CHEBI:64076"/>
    </ligand>
</feature>
<evidence type="ECO:0000256" key="1">
    <source>
        <dbReference type="ARBA" id="ARBA00022516"/>
    </source>
</evidence>
<dbReference type="EC" id="4.2.1.136" evidence="14"/>
<comment type="catalytic activity">
    <reaction evidence="14">
        <text>(6S)-NADHX + ADP = AMP + phosphate + NADH + H(+)</text>
        <dbReference type="Rhea" id="RHEA:32223"/>
        <dbReference type="ChEBI" id="CHEBI:15378"/>
        <dbReference type="ChEBI" id="CHEBI:43474"/>
        <dbReference type="ChEBI" id="CHEBI:57945"/>
        <dbReference type="ChEBI" id="CHEBI:64074"/>
        <dbReference type="ChEBI" id="CHEBI:456215"/>
        <dbReference type="ChEBI" id="CHEBI:456216"/>
        <dbReference type="EC" id="4.2.1.136"/>
    </reaction>
</comment>
<evidence type="ECO:0000256" key="3">
    <source>
        <dbReference type="ARBA" id="ARBA00022723"/>
    </source>
</evidence>
<dbReference type="PANTHER" id="PTHR12592:SF0">
    <property type="entry name" value="ATP-DEPENDENT (S)-NAD(P)H-HYDRATE DEHYDRATASE"/>
    <property type="match status" value="1"/>
</dbReference>
<dbReference type="SUPFAM" id="SSF53613">
    <property type="entry name" value="Ribokinase-like"/>
    <property type="match status" value="1"/>
</dbReference>
<evidence type="ECO:0000256" key="5">
    <source>
        <dbReference type="ARBA" id="ARBA00022832"/>
    </source>
</evidence>
<dbReference type="HAMAP" id="MF_00101">
    <property type="entry name" value="AcpS"/>
    <property type="match status" value="1"/>
</dbReference>
<dbReference type="CDD" id="cd01171">
    <property type="entry name" value="YXKO-related"/>
    <property type="match status" value="1"/>
</dbReference>
<comment type="function">
    <text evidence="14">Catalyzes the dehydration of the S-form of NAD(P)HX at the expense of ADP, which is converted to AMP. Together with NAD(P)HX epimerase, which catalyzes the epimerization of the S- and R-forms, the enzyme allows the repair of both epimers of NAD(P)HX, a damaged form of NAD(P)H that is a result of enzymatic or heat-dependent hydration.</text>
</comment>
<keyword evidence="7 13" id="KW-0460">Magnesium</keyword>
<keyword evidence="17" id="KW-1185">Reference proteome</keyword>
<evidence type="ECO:0000256" key="12">
    <source>
        <dbReference type="ARBA" id="ARBA00023239"/>
    </source>
</evidence>
<dbReference type="InterPro" id="IPR008278">
    <property type="entry name" value="4-PPantetheinyl_Trfase_dom"/>
</dbReference>
<organism evidence="16 17">
    <name type="scientific">Fenollaria massiliensis</name>
    <dbReference type="NCBI Taxonomy" id="938288"/>
    <lineage>
        <taxon>Bacteria</taxon>
        <taxon>Bacillati</taxon>
        <taxon>Bacillota</taxon>
        <taxon>Clostridia</taxon>
        <taxon>Eubacteriales</taxon>
        <taxon>Fenollaria</taxon>
    </lineage>
</organism>
<feature type="binding site" evidence="13">
    <location>
        <position position="6"/>
    </location>
    <ligand>
        <name>Mg(2+)</name>
        <dbReference type="ChEBI" id="CHEBI:18420"/>
    </ligand>
</feature>
<sequence>MSIGVDILEISKIRKLMKNEKFLNRFFSDAEISYIESSAKADETCAGIFAAKEAIIKALNGNLADLQYKDISIERKNDVPFAYVNGINFFVSISHDADYAISVASTDENTYKINIDDEFKIFKKRNDFTHKGDYGKLAIFAGSLSMTGAPYFASLAAMRTGCGLSYLYIDKDIQDILSVKLSETIIRTNDNYDLADMDAVLFGPAWSFFDDRDKIYKDIIASNKKLVIDADGLHYLKKYADKLAYRAVITPHFAELARLLDVDIEKIIKDPKKYARIASDKYEVVVVLKGHNTIVMDKDIEYINNTGNPGMATAGSGDVLSGIIASLIAQGFKVFNAAKFGVYLHGLAGDLAKEKYTEYSLIASDIIKFIPKAIKLMEVK</sequence>
<keyword evidence="12 14" id="KW-0456">Lyase</keyword>
<dbReference type="NCBIfam" id="TIGR00196">
    <property type="entry name" value="yjeF_cterm"/>
    <property type="match status" value="1"/>
</dbReference>
<comment type="catalytic activity">
    <reaction evidence="14">
        <text>(6S)-NADPHX + ADP = AMP + phosphate + NADPH + H(+)</text>
        <dbReference type="Rhea" id="RHEA:32235"/>
        <dbReference type="ChEBI" id="CHEBI:15378"/>
        <dbReference type="ChEBI" id="CHEBI:43474"/>
        <dbReference type="ChEBI" id="CHEBI:57783"/>
        <dbReference type="ChEBI" id="CHEBI:64076"/>
        <dbReference type="ChEBI" id="CHEBI:456215"/>
        <dbReference type="ChEBI" id="CHEBI:456216"/>
        <dbReference type="EC" id="4.2.1.136"/>
    </reaction>
</comment>
<evidence type="ECO:0000256" key="4">
    <source>
        <dbReference type="ARBA" id="ARBA00022741"/>
    </source>
</evidence>
<gene>
    <name evidence="13" type="primary">acpS</name>
    <name evidence="14" type="synonym">nnrD</name>
    <name evidence="16" type="ORF">M1R53_04440</name>
</gene>
<dbReference type="InterPro" id="IPR037143">
    <property type="entry name" value="4-PPantetheinyl_Trfase_dom_sf"/>
</dbReference>
<keyword evidence="1 13" id="KW-0444">Lipid biosynthesis</keyword>
<feature type="domain" description="YjeF C-terminal" evidence="15">
    <location>
        <begin position="114"/>
        <end position="377"/>
    </location>
</feature>
<dbReference type="Proteomes" id="UP000831151">
    <property type="component" value="Chromosome"/>
</dbReference>
<dbReference type="PROSITE" id="PS51383">
    <property type="entry name" value="YJEF_C_3"/>
    <property type="match status" value="1"/>
</dbReference>
<keyword evidence="8 14" id="KW-0521">NADP</keyword>
<dbReference type="KEGG" id="fms:M1R53_04440"/>
<dbReference type="GO" id="GO:0008897">
    <property type="term" value="F:holo-[acyl-carrier-protein] synthase activity"/>
    <property type="evidence" value="ECO:0007669"/>
    <property type="project" value="UniProtKB-UniRule"/>
</dbReference>
<dbReference type="RefSeq" id="WP_249242121.1">
    <property type="nucleotide sequence ID" value="NZ_CP096649.1"/>
</dbReference>
<dbReference type="NCBIfam" id="TIGR00556">
    <property type="entry name" value="pantethn_trn"/>
    <property type="match status" value="1"/>
</dbReference>
<proteinExistence type="inferred from homology"/>
<dbReference type="GO" id="GO:0000287">
    <property type="term" value="F:magnesium ion binding"/>
    <property type="evidence" value="ECO:0007669"/>
    <property type="project" value="UniProtKB-UniRule"/>
</dbReference>
<comment type="function">
    <text evidence="13">Transfers the 4'-phosphopantetheine moiety from coenzyme A to a Ser of acyl-carrier-protein.</text>
</comment>
<evidence type="ECO:0000313" key="17">
    <source>
        <dbReference type="Proteomes" id="UP000831151"/>
    </source>
</evidence>
<protein>
    <recommendedName>
        <fullName evidence="13 14">Multifunctional fusion protein</fullName>
    </recommendedName>
    <domain>
        <recommendedName>
            <fullName evidence="13">Holo-[acyl-carrier-protein] synthase</fullName>
            <shortName evidence="13">Holo-ACP synthase</shortName>
            <ecNumber evidence="13">2.7.8.7</ecNumber>
        </recommendedName>
        <alternativeName>
            <fullName evidence="13">4'-phosphopantetheinyl transferase AcpS</fullName>
        </alternativeName>
    </domain>
    <domain>
        <recommendedName>
            <fullName evidence="14">ADP-dependent (S)-NAD(P)H-hydrate dehydratase</fullName>
            <ecNumber evidence="14">4.2.1.136</ecNumber>
        </recommendedName>
        <alternativeName>
            <fullName evidence="14">ADP-dependent NAD(P)HX dehydratase</fullName>
        </alternativeName>
    </domain>
</protein>
<dbReference type="PROSITE" id="PS01050">
    <property type="entry name" value="YJEF_C_2"/>
    <property type="match status" value="1"/>
</dbReference>
<dbReference type="GO" id="GO:0052855">
    <property type="term" value="F:ADP-dependent NAD(P)H-hydrate dehydratase activity"/>
    <property type="evidence" value="ECO:0007669"/>
    <property type="project" value="UniProtKB-UniRule"/>
</dbReference>
<dbReference type="GO" id="GO:0052856">
    <property type="term" value="F:NAD(P)HX epimerase activity"/>
    <property type="evidence" value="ECO:0007669"/>
    <property type="project" value="TreeGrafter"/>
</dbReference>
<dbReference type="HAMAP" id="MF_01965">
    <property type="entry name" value="NADHX_dehydratase"/>
    <property type="match status" value="1"/>
</dbReference>
<evidence type="ECO:0000256" key="8">
    <source>
        <dbReference type="ARBA" id="ARBA00022857"/>
    </source>
</evidence>
<keyword evidence="13" id="KW-0963">Cytoplasm</keyword>
<feature type="binding site" evidence="13">
    <location>
        <position position="53"/>
    </location>
    <ligand>
        <name>Mg(2+)</name>
        <dbReference type="ChEBI" id="CHEBI:18420"/>
    </ligand>
</feature>
<dbReference type="InterPro" id="IPR002582">
    <property type="entry name" value="ACPS"/>
</dbReference>
<dbReference type="GO" id="GO:0005737">
    <property type="term" value="C:cytoplasm"/>
    <property type="evidence" value="ECO:0007669"/>
    <property type="project" value="UniProtKB-SubCell"/>
</dbReference>
<comment type="cofactor">
    <cofactor evidence="13">
        <name>Mg(2+)</name>
        <dbReference type="ChEBI" id="CHEBI:18420"/>
    </cofactor>
</comment>
<dbReference type="EC" id="2.7.8.7" evidence="13"/>
<comment type="similarity">
    <text evidence="14">Belongs to the NnrD/CARKD family.</text>
</comment>
<evidence type="ECO:0000256" key="14">
    <source>
        <dbReference type="HAMAP-Rule" id="MF_01965"/>
    </source>
</evidence>
<dbReference type="Pfam" id="PF01648">
    <property type="entry name" value="ACPS"/>
    <property type="match status" value="1"/>
</dbReference>
<dbReference type="GO" id="GO:0006633">
    <property type="term" value="P:fatty acid biosynthetic process"/>
    <property type="evidence" value="ECO:0007669"/>
    <property type="project" value="UniProtKB-UniRule"/>
</dbReference>
<comment type="caution">
    <text evidence="14">Lacks conserved residue(s) required for the propagation of feature annotation.</text>
</comment>
<dbReference type="InterPro" id="IPR000631">
    <property type="entry name" value="CARKD"/>
</dbReference>
<dbReference type="AlphaFoldDB" id="A0A9E7ITC6"/>
<dbReference type="GO" id="GO:0110051">
    <property type="term" value="P:metabolite repair"/>
    <property type="evidence" value="ECO:0007669"/>
    <property type="project" value="TreeGrafter"/>
</dbReference>
<feature type="binding site" evidence="14">
    <location>
        <position position="149"/>
    </location>
    <ligand>
        <name>(6S)-NADPHX</name>
        <dbReference type="ChEBI" id="CHEBI:64076"/>
    </ligand>
</feature>
<evidence type="ECO:0000256" key="10">
    <source>
        <dbReference type="ARBA" id="ARBA00023098"/>
    </source>
</evidence>
<comment type="similarity">
    <text evidence="13">Belongs to the P-Pant transferase superfamily. AcpS family.</text>
</comment>
<dbReference type="Gene3D" id="3.40.1190.20">
    <property type="match status" value="1"/>
</dbReference>
<dbReference type="Pfam" id="PF01256">
    <property type="entry name" value="Carb_kinase"/>
    <property type="match status" value="1"/>
</dbReference>
<dbReference type="InterPro" id="IPR017953">
    <property type="entry name" value="Carbohydrate_kinase_pred_CS"/>
</dbReference>
<feature type="binding site" evidence="14">
    <location>
        <position position="318"/>
    </location>
    <ligand>
        <name>(6S)-NADPHX</name>
        <dbReference type="ChEBI" id="CHEBI:64076"/>
    </ligand>
</feature>
<dbReference type="GO" id="GO:0005524">
    <property type="term" value="F:ATP binding"/>
    <property type="evidence" value="ECO:0007669"/>
    <property type="project" value="UniProtKB-KW"/>
</dbReference>
<keyword evidence="2 13" id="KW-0808">Transferase</keyword>
<dbReference type="Gene3D" id="3.90.470.20">
    <property type="entry name" value="4'-phosphopantetheinyl transferase domain"/>
    <property type="match status" value="1"/>
</dbReference>
<keyword evidence="11 13" id="KW-0275">Fatty acid biosynthesis</keyword>
<evidence type="ECO:0000256" key="9">
    <source>
        <dbReference type="ARBA" id="ARBA00023027"/>
    </source>
</evidence>
<accession>A0A9E7ITC6</accession>
<name>A0A9E7ITC6_9FIRM</name>
<evidence type="ECO:0000256" key="13">
    <source>
        <dbReference type="HAMAP-Rule" id="MF_00101"/>
    </source>
</evidence>
<dbReference type="InterPro" id="IPR004568">
    <property type="entry name" value="Ppantetheine-prot_Trfase_dom"/>
</dbReference>
<dbReference type="GO" id="GO:0046496">
    <property type="term" value="P:nicotinamide nucleotide metabolic process"/>
    <property type="evidence" value="ECO:0007669"/>
    <property type="project" value="UniProtKB-UniRule"/>
</dbReference>
<comment type="catalytic activity">
    <reaction evidence="13">
        <text>apo-[ACP] + CoA = holo-[ACP] + adenosine 3',5'-bisphosphate + H(+)</text>
        <dbReference type="Rhea" id="RHEA:12068"/>
        <dbReference type="Rhea" id="RHEA-COMP:9685"/>
        <dbReference type="Rhea" id="RHEA-COMP:9690"/>
        <dbReference type="ChEBI" id="CHEBI:15378"/>
        <dbReference type="ChEBI" id="CHEBI:29999"/>
        <dbReference type="ChEBI" id="CHEBI:57287"/>
        <dbReference type="ChEBI" id="CHEBI:58343"/>
        <dbReference type="ChEBI" id="CHEBI:64479"/>
        <dbReference type="EC" id="2.7.8.7"/>
    </reaction>
</comment>
<keyword evidence="9 14" id="KW-0520">NAD</keyword>
<dbReference type="SUPFAM" id="SSF56214">
    <property type="entry name" value="4'-phosphopantetheinyl transferase"/>
    <property type="match status" value="1"/>
</dbReference>
<comment type="subunit">
    <text evidence="14">Homotetramer.</text>
</comment>
<evidence type="ECO:0000256" key="7">
    <source>
        <dbReference type="ARBA" id="ARBA00022842"/>
    </source>
</evidence>
<dbReference type="PANTHER" id="PTHR12592">
    <property type="entry name" value="ATP-DEPENDENT (S)-NAD(P)H-HYDRATE DEHYDRATASE FAMILY MEMBER"/>
    <property type="match status" value="1"/>
</dbReference>
<feature type="binding site" evidence="14">
    <location>
        <position position="317"/>
    </location>
    <ligand>
        <name>AMP</name>
        <dbReference type="ChEBI" id="CHEBI:456215"/>
    </ligand>
</feature>
<keyword evidence="6 14" id="KW-0067">ATP-binding</keyword>
<feature type="binding site" evidence="14">
    <location>
        <begin position="289"/>
        <end position="293"/>
    </location>
    <ligand>
        <name>AMP</name>
        <dbReference type="ChEBI" id="CHEBI:456215"/>
    </ligand>
</feature>
<comment type="subcellular location">
    <subcellularLocation>
        <location evidence="13">Cytoplasm</location>
    </subcellularLocation>
</comment>
<evidence type="ECO:0000256" key="11">
    <source>
        <dbReference type="ARBA" id="ARBA00023160"/>
    </source>
</evidence>
<evidence type="ECO:0000256" key="6">
    <source>
        <dbReference type="ARBA" id="ARBA00022840"/>
    </source>
</evidence>
<evidence type="ECO:0000256" key="2">
    <source>
        <dbReference type="ARBA" id="ARBA00022679"/>
    </source>
</evidence>
<keyword evidence="4 14" id="KW-0547">Nucleotide-binding</keyword>
<keyword evidence="3 13" id="KW-0479">Metal-binding</keyword>
<evidence type="ECO:0000313" key="16">
    <source>
        <dbReference type="EMBL" id="UQK58492.1"/>
    </source>
</evidence>
<keyword evidence="10 13" id="KW-0443">Lipid metabolism</keyword>
<keyword evidence="5 13" id="KW-0276">Fatty acid metabolism</keyword>
<dbReference type="InterPro" id="IPR029056">
    <property type="entry name" value="Ribokinase-like"/>
</dbReference>
<dbReference type="EMBL" id="CP096649">
    <property type="protein sequence ID" value="UQK58492.1"/>
    <property type="molecule type" value="Genomic_DNA"/>
</dbReference>